<feature type="transmembrane region" description="Helical" evidence="7">
    <location>
        <begin position="99"/>
        <end position="128"/>
    </location>
</feature>
<feature type="transmembrane region" description="Helical" evidence="7">
    <location>
        <begin position="59"/>
        <end position="79"/>
    </location>
</feature>
<dbReference type="Pfam" id="PF06808">
    <property type="entry name" value="DctM"/>
    <property type="match status" value="1"/>
</dbReference>
<feature type="transmembrane region" description="Helical" evidence="7">
    <location>
        <begin position="176"/>
        <end position="196"/>
    </location>
</feature>
<evidence type="ECO:0000256" key="7">
    <source>
        <dbReference type="SAM" id="Phobius"/>
    </source>
</evidence>
<dbReference type="InterPro" id="IPR010656">
    <property type="entry name" value="DctM"/>
</dbReference>
<keyword evidence="2" id="KW-1003">Cell membrane</keyword>
<dbReference type="OrthoDB" id="9785600at2"/>
<evidence type="ECO:0000313" key="10">
    <source>
        <dbReference type="Proteomes" id="UP000199073"/>
    </source>
</evidence>
<evidence type="ECO:0000256" key="1">
    <source>
        <dbReference type="ARBA" id="ARBA00004429"/>
    </source>
</evidence>
<evidence type="ECO:0000259" key="8">
    <source>
        <dbReference type="Pfam" id="PF06808"/>
    </source>
</evidence>
<dbReference type="InterPro" id="IPR004681">
    <property type="entry name" value="TRAP_DctM"/>
</dbReference>
<keyword evidence="5 7" id="KW-1133">Transmembrane helix</keyword>
<sequence>MNPALIVLLMFAAVIVLFVIRTPVAFTLGSVGIVALYLINGPRFLQMLPPSIIESMTSIILLAIPMFIFIGCLLEKSGIADEIFDMIYKWLGPVPGGLAIGTVLICVIFAAMVGIVGAATVTMGLIALPAMLKRNYKTSLAIGCISGGGALGFLIPPSVTMIVYASLSNLSIGKMFLAGIIPGMLLASLFIAYILLRSLLNPKLAPPIPVEERATWKEKWTSVKNLAMPFILIFSIMGTIFSGLATPTEAAAVGAVVAMLIVLLRTRSFKKCLEVVYNASEQSAFLTSMVLWIIIGCLAFSAVVNTLGLPLLLKDLIDSIGMNRWTVMIVMMLSFFLLGMVMDDLPIIMITVPIYVPLITLLGFDPLWFGILFIVNMQMAYLTPPFGFVLFYMKGVVPPGITMGDIYRSVWPFIGLQALCLILVMVFPQLVLWLPSMVGM</sequence>
<feature type="transmembrane region" description="Helical" evidence="7">
    <location>
        <begin position="413"/>
        <end position="434"/>
    </location>
</feature>
<feature type="transmembrane region" description="Helical" evidence="7">
    <location>
        <begin position="325"/>
        <end position="342"/>
    </location>
</feature>
<evidence type="ECO:0000256" key="5">
    <source>
        <dbReference type="ARBA" id="ARBA00022989"/>
    </source>
</evidence>
<dbReference type="PANTHER" id="PTHR33362">
    <property type="entry name" value="SIALIC ACID TRAP TRANSPORTER PERMEASE PROTEIN SIAT-RELATED"/>
    <property type="match status" value="1"/>
</dbReference>
<evidence type="ECO:0000256" key="4">
    <source>
        <dbReference type="ARBA" id="ARBA00022692"/>
    </source>
</evidence>
<dbReference type="GO" id="GO:0005886">
    <property type="term" value="C:plasma membrane"/>
    <property type="evidence" value="ECO:0007669"/>
    <property type="project" value="UniProtKB-SubCell"/>
</dbReference>
<dbReference type="PANTHER" id="PTHR33362:SF7">
    <property type="entry name" value="SLL1103 PROTEIN"/>
    <property type="match status" value="1"/>
</dbReference>
<dbReference type="RefSeq" id="WP_092224327.1">
    <property type="nucleotide sequence ID" value="NZ_FNJI01000023.1"/>
</dbReference>
<name>A0A1H0TCZ6_9BACT</name>
<protein>
    <submittedName>
        <fullName evidence="9">TRAP transporter, DctM subunit</fullName>
    </submittedName>
</protein>
<dbReference type="GO" id="GO:0022857">
    <property type="term" value="F:transmembrane transporter activity"/>
    <property type="evidence" value="ECO:0007669"/>
    <property type="project" value="TreeGrafter"/>
</dbReference>
<evidence type="ECO:0000256" key="6">
    <source>
        <dbReference type="ARBA" id="ARBA00023136"/>
    </source>
</evidence>
<reference evidence="9 10" key="1">
    <citation type="submission" date="2016-10" db="EMBL/GenBank/DDBJ databases">
        <authorList>
            <person name="de Groot N.N."/>
        </authorList>
    </citation>
    <scope>NUCLEOTIDE SEQUENCE [LARGE SCALE GENOMIC DNA]</scope>
    <source>
        <strain evidence="9 10">DSM 12130</strain>
    </source>
</reference>
<dbReference type="Proteomes" id="UP000199073">
    <property type="component" value="Unassembled WGS sequence"/>
</dbReference>
<accession>A0A1H0TCZ6</accession>
<keyword evidence="10" id="KW-1185">Reference proteome</keyword>
<keyword evidence="6 7" id="KW-0472">Membrane</keyword>
<dbReference type="NCBIfam" id="TIGR00786">
    <property type="entry name" value="dctM"/>
    <property type="match status" value="1"/>
</dbReference>
<gene>
    <name evidence="9" type="ORF">SAMN05660330_03039</name>
</gene>
<evidence type="ECO:0000313" key="9">
    <source>
        <dbReference type="EMBL" id="SDP51923.1"/>
    </source>
</evidence>
<evidence type="ECO:0000256" key="2">
    <source>
        <dbReference type="ARBA" id="ARBA00022475"/>
    </source>
</evidence>
<proteinExistence type="predicted"/>
<keyword evidence="3" id="KW-0997">Cell inner membrane</keyword>
<evidence type="ECO:0000256" key="3">
    <source>
        <dbReference type="ARBA" id="ARBA00022519"/>
    </source>
</evidence>
<dbReference type="EMBL" id="FNJI01000023">
    <property type="protein sequence ID" value="SDP51923.1"/>
    <property type="molecule type" value="Genomic_DNA"/>
</dbReference>
<feature type="transmembrane region" description="Helical" evidence="7">
    <location>
        <begin position="250"/>
        <end position="268"/>
    </location>
</feature>
<organism evidence="9 10">
    <name type="scientific">Desulforhopalus singaporensis</name>
    <dbReference type="NCBI Taxonomy" id="91360"/>
    <lineage>
        <taxon>Bacteria</taxon>
        <taxon>Pseudomonadati</taxon>
        <taxon>Thermodesulfobacteriota</taxon>
        <taxon>Desulfobulbia</taxon>
        <taxon>Desulfobulbales</taxon>
        <taxon>Desulfocapsaceae</taxon>
        <taxon>Desulforhopalus</taxon>
    </lineage>
</organism>
<dbReference type="PIRSF" id="PIRSF006066">
    <property type="entry name" value="HI0050"/>
    <property type="match status" value="1"/>
</dbReference>
<feature type="transmembrane region" description="Helical" evidence="7">
    <location>
        <begin position="6"/>
        <end position="39"/>
    </location>
</feature>
<dbReference type="AlphaFoldDB" id="A0A1H0TCZ6"/>
<feature type="domain" description="TRAP C4-dicarboxylate transport system permease DctM subunit" evidence="8">
    <location>
        <begin position="11"/>
        <end position="430"/>
    </location>
</feature>
<feature type="transmembrane region" description="Helical" evidence="7">
    <location>
        <begin position="289"/>
        <end position="313"/>
    </location>
</feature>
<dbReference type="STRING" id="91360.SAMN05660330_03039"/>
<keyword evidence="4 7" id="KW-0812">Transmembrane</keyword>
<feature type="transmembrane region" description="Helical" evidence="7">
    <location>
        <begin position="140"/>
        <end position="164"/>
    </location>
</feature>
<comment type="subcellular location">
    <subcellularLocation>
        <location evidence="1">Cell inner membrane</location>
        <topology evidence="1">Multi-pass membrane protein</topology>
    </subcellularLocation>
</comment>
<feature type="transmembrane region" description="Helical" evidence="7">
    <location>
        <begin position="226"/>
        <end position="244"/>
    </location>
</feature>